<reference evidence="1" key="1">
    <citation type="journal article" date="1995" name="J. Biol. Chem.">
        <title>A family of neuropeptides that inhibit juvenile hormone biosynthesis in the cricket, Gryllus bimaculatus.</title>
        <authorList>
            <person name="Lorenz M.W."/>
            <person name="Kellner R."/>
            <person name="Hoffmann K.H."/>
        </authorList>
    </citation>
    <scope>PROTEIN SEQUENCE</scope>
</reference>
<organism evidence="1">
    <name type="scientific">Gryllus bimaculatus</name>
    <name type="common">Two-spotted cricket</name>
    <dbReference type="NCBI Taxonomy" id="6999"/>
    <lineage>
        <taxon>Eukaryota</taxon>
        <taxon>Metazoa</taxon>
        <taxon>Ecdysozoa</taxon>
        <taxon>Arthropoda</taxon>
        <taxon>Hexapoda</taxon>
        <taxon>Insecta</taxon>
        <taxon>Pterygota</taxon>
        <taxon>Neoptera</taxon>
        <taxon>Polyneoptera</taxon>
        <taxon>Orthoptera</taxon>
        <taxon>Ensifera</taxon>
        <taxon>Gryllidea</taxon>
        <taxon>Grylloidea</taxon>
        <taxon>Gryllidae</taxon>
        <taxon>Gryllinae</taxon>
        <taxon>Gryllus</taxon>
    </lineage>
</organism>
<proteinExistence type="evidence at protein level"/>
<evidence type="ECO:0000313" key="1">
    <source>
        <dbReference type="PIR" id="D57444"/>
    </source>
</evidence>
<keyword id="KW-0903">Direct protein sequencing</keyword>
<name>Q7M3N6_GRYBI</name>
<dbReference type="PIR" id="D57444">
    <property type="entry name" value="D57444"/>
</dbReference>
<protein>
    <submittedName>
        <fullName evidence="1">Neuropeptide Grb-AST B4</fullName>
    </submittedName>
</protein>
<accession>Q7M3N6</accession>
<sequence>AWERFHGSW</sequence>